<accession>A0A098GD05</accession>
<protein>
    <submittedName>
        <fullName evidence="1">Uncharacterized protein</fullName>
    </submittedName>
</protein>
<dbReference type="EMBL" id="LN614830">
    <property type="protein sequence ID" value="CEG60364.1"/>
    <property type="molecule type" value="Genomic_DNA"/>
</dbReference>
<evidence type="ECO:0000313" key="1">
    <source>
        <dbReference type="EMBL" id="CEG60364.1"/>
    </source>
</evidence>
<dbReference type="Proteomes" id="UP000032414">
    <property type="component" value="Chromosome I"/>
</dbReference>
<gene>
    <name evidence="1" type="ORF">LMI_1049</name>
</gene>
<dbReference type="AlphaFoldDB" id="A0A098GD05"/>
<proteinExistence type="predicted"/>
<evidence type="ECO:0000313" key="2">
    <source>
        <dbReference type="Proteomes" id="UP000032414"/>
    </source>
</evidence>
<name>A0A098GD05_LEGMI</name>
<reference evidence="2" key="1">
    <citation type="submission" date="2014-09" db="EMBL/GenBank/DDBJ databases">
        <authorList>
            <person name="Gomez-Valero L."/>
        </authorList>
    </citation>
    <scope>NUCLEOTIDE SEQUENCE [LARGE SCALE GENOMIC DNA]</scope>
    <source>
        <strain evidence="2">ATCC33218</strain>
    </source>
</reference>
<dbReference type="KEGG" id="tmc:LMI_1049"/>
<dbReference type="HOGENOM" id="CLU_2884404_0_0_6"/>
<organism evidence="1 2">
    <name type="scientific">Legionella micdadei</name>
    <name type="common">Tatlockia micdadei</name>
    <dbReference type="NCBI Taxonomy" id="451"/>
    <lineage>
        <taxon>Bacteria</taxon>
        <taxon>Pseudomonadati</taxon>
        <taxon>Pseudomonadota</taxon>
        <taxon>Gammaproteobacteria</taxon>
        <taxon>Legionellales</taxon>
        <taxon>Legionellaceae</taxon>
        <taxon>Legionella</taxon>
    </lineage>
</organism>
<sequence length="63" mass="7123">MYREKLPALAALFAITAKTAALAMVLMGLCMLFTPHSLPEKIHPTMLQKQRVMINEFKRFSTA</sequence>